<dbReference type="Proteomes" id="UP001497482">
    <property type="component" value="Chromosome 9"/>
</dbReference>
<dbReference type="AlphaFoldDB" id="A0AAV2MPD5"/>
<reference evidence="1 2" key="1">
    <citation type="submission" date="2024-04" db="EMBL/GenBank/DDBJ databases">
        <authorList>
            <person name="Waldvogel A.-M."/>
            <person name="Schoenle A."/>
        </authorList>
    </citation>
    <scope>NUCLEOTIDE SEQUENCE [LARGE SCALE GENOMIC DNA]</scope>
</reference>
<organism evidence="1 2">
    <name type="scientific">Knipowitschia caucasica</name>
    <name type="common">Caucasian dwarf goby</name>
    <name type="synonym">Pomatoschistus caucasicus</name>
    <dbReference type="NCBI Taxonomy" id="637954"/>
    <lineage>
        <taxon>Eukaryota</taxon>
        <taxon>Metazoa</taxon>
        <taxon>Chordata</taxon>
        <taxon>Craniata</taxon>
        <taxon>Vertebrata</taxon>
        <taxon>Euteleostomi</taxon>
        <taxon>Actinopterygii</taxon>
        <taxon>Neopterygii</taxon>
        <taxon>Teleostei</taxon>
        <taxon>Neoteleostei</taxon>
        <taxon>Acanthomorphata</taxon>
        <taxon>Gobiaria</taxon>
        <taxon>Gobiiformes</taxon>
        <taxon>Gobioidei</taxon>
        <taxon>Gobiidae</taxon>
        <taxon>Gobiinae</taxon>
        <taxon>Knipowitschia</taxon>
    </lineage>
</organism>
<proteinExistence type="predicted"/>
<sequence length="105" mass="12128">MEKTFSHRRLEIVEQKPRIAEVKDRWPALFTPNGVNDEFVRITTKPLVSKFLSQLDHFSEKLISIFKPKGGAKGLKIRRLLEQSEEDGGVPYLNWLKLFSKLACS</sequence>
<accession>A0AAV2MPD5</accession>
<keyword evidence="2" id="KW-1185">Reference proteome</keyword>
<dbReference type="PANTHER" id="PTHR31025:SF27">
    <property type="entry name" value="SI:CH211-193K19.2-RELATED"/>
    <property type="match status" value="1"/>
</dbReference>
<evidence type="ECO:0000313" key="2">
    <source>
        <dbReference type="Proteomes" id="UP001497482"/>
    </source>
</evidence>
<evidence type="ECO:0008006" key="3">
    <source>
        <dbReference type="Google" id="ProtNLM"/>
    </source>
</evidence>
<dbReference type="EMBL" id="OZ035831">
    <property type="protein sequence ID" value="CAL1615167.1"/>
    <property type="molecule type" value="Genomic_DNA"/>
</dbReference>
<gene>
    <name evidence="1" type="ORF">KC01_LOCUS41161</name>
</gene>
<protein>
    <recommendedName>
        <fullName evidence="3">Reverse transcriptase</fullName>
    </recommendedName>
</protein>
<evidence type="ECO:0000313" key="1">
    <source>
        <dbReference type="EMBL" id="CAL1615167.1"/>
    </source>
</evidence>
<dbReference type="PANTHER" id="PTHR31025">
    <property type="entry name" value="SI:CH211-196P9.1-RELATED"/>
    <property type="match status" value="1"/>
</dbReference>
<name>A0AAV2MPD5_KNICA</name>